<sequence length="129" mass="14481">MHSFSCWMRPLSLSLSLSVARFLQIPSRAHQQSATRSRSYFASRIAMEPVPPVVSRSGLPTASHRSEDGATERERWSAKNRICDFWAVFLASTFPLRSAFHYFTFSNSQLLLLGEICLATITLLLAATN</sequence>
<keyword evidence="1" id="KW-0732">Signal</keyword>
<dbReference type="AlphaFoldDB" id="A0A2M4C7F7"/>
<dbReference type="EMBL" id="GGFJ01011930">
    <property type="protein sequence ID" value="MBW61071.1"/>
    <property type="molecule type" value="Transcribed_RNA"/>
</dbReference>
<reference evidence="2" key="1">
    <citation type="submission" date="2018-01" db="EMBL/GenBank/DDBJ databases">
        <title>An insight into the sialome of Amazonian anophelines.</title>
        <authorList>
            <person name="Ribeiro J.M."/>
            <person name="Scarpassa V."/>
            <person name="Calvo E."/>
        </authorList>
    </citation>
    <scope>NUCLEOTIDE SEQUENCE</scope>
    <source>
        <tissue evidence="2">Salivary glands</tissue>
    </source>
</reference>
<protein>
    <submittedName>
        <fullName evidence="2">Putative secreted protein</fullName>
    </submittedName>
</protein>
<feature type="chain" id="PRO_5014811554" evidence="1">
    <location>
        <begin position="21"/>
        <end position="129"/>
    </location>
</feature>
<feature type="signal peptide" evidence="1">
    <location>
        <begin position="1"/>
        <end position="20"/>
    </location>
</feature>
<organism evidence="2">
    <name type="scientific">Anopheles marajoara</name>
    <dbReference type="NCBI Taxonomy" id="58244"/>
    <lineage>
        <taxon>Eukaryota</taxon>
        <taxon>Metazoa</taxon>
        <taxon>Ecdysozoa</taxon>
        <taxon>Arthropoda</taxon>
        <taxon>Hexapoda</taxon>
        <taxon>Insecta</taxon>
        <taxon>Pterygota</taxon>
        <taxon>Neoptera</taxon>
        <taxon>Endopterygota</taxon>
        <taxon>Diptera</taxon>
        <taxon>Nematocera</taxon>
        <taxon>Culicoidea</taxon>
        <taxon>Culicidae</taxon>
        <taxon>Anophelinae</taxon>
        <taxon>Anopheles</taxon>
    </lineage>
</organism>
<name>A0A2M4C7F7_9DIPT</name>
<evidence type="ECO:0000313" key="2">
    <source>
        <dbReference type="EMBL" id="MBW61071.1"/>
    </source>
</evidence>
<accession>A0A2M4C7F7</accession>
<proteinExistence type="predicted"/>
<evidence type="ECO:0000256" key="1">
    <source>
        <dbReference type="SAM" id="SignalP"/>
    </source>
</evidence>